<dbReference type="Pfam" id="PF01656">
    <property type="entry name" value="CbiA"/>
    <property type="match status" value="1"/>
</dbReference>
<sequence>MKIVVASGKGGTGKTMVAVNLAWALSQSQEIHLIDCDAEEPNVHLFYPGGKDEGPVTVKVPEVDSEKCTLCGACGEFCRYGAISVLTESVMFQAHLCHSCGGCMLSCPVDAITEVPRRIGMITRSEPSPTLTVISGILDEGEIAAPAVIKAAKEAGEWDGVSVLDGPPGTACPVIETMEGADVCILVTESTPSGLADLRRAAHLAEALGIPSGVVINRSDKEDGPTLAFCEEEGLPVLLTIPFDREIAAIQNRGAILCSEKEEWKEAFAQLYEDTIAITGDIS</sequence>
<keyword evidence="2" id="KW-0547">Nucleotide-binding</keyword>
<dbReference type="PROSITE" id="PS51379">
    <property type="entry name" value="4FE4S_FER_2"/>
    <property type="match status" value="2"/>
</dbReference>
<dbReference type="SUPFAM" id="SSF54862">
    <property type="entry name" value="4Fe-4S ferredoxins"/>
    <property type="match status" value="1"/>
</dbReference>
<dbReference type="InterPro" id="IPR017896">
    <property type="entry name" value="4Fe4S_Fe-S-bd"/>
</dbReference>
<dbReference type="Gene3D" id="3.40.50.300">
    <property type="entry name" value="P-loop containing nucleotide triphosphate hydrolases"/>
    <property type="match status" value="1"/>
</dbReference>
<dbReference type="InterPro" id="IPR027417">
    <property type="entry name" value="P-loop_NTPase"/>
</dbReference>
<feature type="domain" description="4Fe-4S ferredoxin-type" evidence="1">
    <location>
        <begin position="89"/>
        <end position="117"/>
    </location>
</feature>
<dbReference type="InterPro" id="IPR017900">
    <property type="entry name" value="4Fe4S_Fe_S_CS"/>
</dbReference>
<dbReference type="AlphaFoldDB" id="A0A9Q4KSA6"/>
<dbReference type="GO" id="GO:0005524">
    <property type="term" value="F:ATP binding"/>
    <property type="evidence" value="ECO:0007669"/>
    <property type="project" value="UniProtKB-KW"/>
</dbReference>
<dbReference type="PROSITE" id="PS00198">
    <property type="entry name" value="4FE4S_FER_1"/>
    <property type="match status" value="1"/>
</dbReference>
<dbReference type="Pfam" id="PF00037">
    <property type="entry name" value="Fer4"/>
    <property type="match status" value="2"/>
</dbReference>
<dbReference type="GO" id="GO:0016491">
    <property type="term" value="F:oxidoreductase activity"/>
    <property type="evidence" value="ECO:0007669"/>
    <property type="project" value="UniProtKB-ARBA"/>
</dbReference>
<accession>A0A9Q4KSA6</accession>
<evidence type="ECO:0000313" key="3">
    <source>
        <dbReference type="Proteomes" id="UP001143747"/>
    </source>
</evidence>
<keyword evidence="2" id="KW-0067">ATP-binding</keyword>
<proteinExistence type="predicted"/>
<organism evidence="2 3">
    <name type="scientific">Methanogenium marinum</name>
    <dbReference type="NCBI Taxonomy" id="348610"/>
    <lineage>
        <taxon>Archaea</taxon>
        <taxon>Methanobacteriati</taxon>
        <taxon>Methanobacteriota</taxon>
        <taxon>Stenosarchaea group</taxon>
        <taxon>Methanomicrobia</taxon>
        <taxon>Methanomicrobiales</taxon>
        <taxon>Methanomicrobiaceae</taxon>
        <taxon>Methanogenium</taxon>
    </lineage>
</organism>
<dbReference type="InterPro" id="IPR002586">
    <property type="entry name" value="CobQ/CobB/MinD/ParA_Nub-bd_dom"/>
</dbReference>
<dbReference type="PANTHER" id="PTHR43063:SF1">
    <property type="entry name" value="4FE-4S CLUSTER CONTAINING PARA FAMILY ATPASE PROTEIN"/>
    <property type="match status" value="1"/>
</dbReference>
<dbReference type="RefSeq" id="WP_274924297.1">
    <property type="nucleotide sequence ID" value="NZ_JAKELO010000002.1"/>
</dbReference>
<protein>
    <submittedName>
        <fullName evidence="2">ATP-binding protein</fullName>
    </submittedName>
</protein>
<dbReference type="SUPFAM" id="SSF52540">
    <property type="entry name" value="P-loop containing nucleoside triphosphate hydrolases"/>
    <property type="match status" value="1"/>
</dbReference>
<keyword evidence="3" id="KW-1185">Reference proteome</keyword>
<comment type="caution">
    <text evidence="2">The sequence shown here is derived from an EMBL/GenBank/DDBJ whole genome shotgun (WGS) entry which is preliminary data.</text>
</comment>
<name>A0A9Q4KSA6_9EURY</name>
<dbReference type="Gene3D" id="3.30.70.20">
    <property type="match status" value="1"/>
</dbReference>
<dbReference type="EMBL" id="JAKELO010000002">
    <property type="protein sequence ID" value="MDE4907649.1"/>
    <property type="molecule type" value="Genomic_DNA"/>
</dbReference>
<dbReference type="Proteomes" id="UP001143747">
    <property type="component" value="Unassembled WGS sequence"/>
</dbReference>
<feature type="domain" description="4Fe-4S ferredoxin-type" evidence="1">
    <location>
        <begin position="59"/>
        <end position="88"/>
    </location>
</feature>
<gene>
    <name evidence="2" type="ORF">L0665_03360</name>
</gene>
<dbReference type="PANTHER" id="PTHR43063">
    <property type="entry name" value="4FE-4S CLUSTER CONTAINING PARA FAMILY ATPASE PROTEIN"/>
    <property type="match status" value="1"/>
</dbReference>
<reference evidence="2" key="1">
    <citation type="submission" date="2022-01" db="EMBL/GenBank/DDBJ databases">
        <title>Draft genome of Methanogenium marinum DSM 15558.</title>
        <authorList>
            <person name="Chen S.-C."/>
            <person name="You Y.-T."/>
        </authorList>
    </citation>
    <scope>NUCLEOTIDE SEQUENCE</scope>
    <source>
        <strain evidence="2">DSM 15558</strain>
    </source>
</reference>
<evidence type="ECO:0000313" key="2">
    <source>
        <dbReference type="EMBL" id="MDE4907649.1"/>
    </source>
</evidence>
<evidence type="ECO:0000259" key="1">
    <source>
        <dbReference type="PROSITE" id="PS51379"/>
    </source>
</evidence>